<dbReference type="InterPro" id="IPR000014">
    <property type="entry name" value="PAS"/>
</dbReference>
<feature type="region of interest" description="Disordered" evidence="10">
    <location>
        <begin position="783"/>
        <end position="804"/>
    </location>
</feature>
<dbReference type="SMART" id="SM00091">
    <property type="entry name" value="PAS"/>
    <property type="match status" value="1"/>
</dbReference>
<dbReference type="InterPro" id="IPR023088">
    <property type="entry name" value="PDEase"/>
</dbReference>
<evidence type="ECO:0000256" key="3">
    <source>
        <dbReference type="ARBA" id="ARBA00022723"/>
    </source>
</evidence>
<gene>
    <name evidence="13" type="ORF">KP79_PYT15382</name>
</gene>
<evidence type="ECO:0000256" key="1">
    <source>
        <dbReference type="ARBA" id="ARBA00004703"/>
    </source>
</evidence>
<feature type="binding site" evidence="8">
    <location>
        <position position="559"/>
    </location>
    <ligand>
        <name>Zn(2+)</name>
        <dbReference type="ChEBI" id="CHEBI:29105"/>
        <label>1</label>
    </ligand>
</feature>
<evidence type="ECO:0000256" key="7">
    <source>
        <dbReference type="PIRSR" id="PIRSR623088-2"/>
    </source>
</evidence>
<dbReference type="EC" id="3.1.4.-" evidence="9"/>
<proteinExistence type="inferred from homology"/>
<name>A0A210QLJ1_MIZYE</name>
<comment type="cofactor">
    <cofactor evidence="9">
        <name>a divalent metal cation</name>
        <dbReference type="ChEBI" id="CHEBI:60240"/>
    </cofactor>
    <text evidence="9">Binds 2 divalent metal cations per subunit. Site 1 may preferentially bind zinc ions, while site 2 has a preference for magnesium and/or manganese ions.</text>
</comment>
<keyword evidence="3 8" id="KW-0479">Metal-binding</keyword>
<sequence length="804" mass="91191">MAEDVASRLCQLKINLFLEPVQEVDYNSEKDYKTPKNTDNEVIFGPMKLKQSTMSILLVFAKEDAQSDGYWWATEKIGYKCCIATNAEGALECFLDKHPDVVIIDNRNNKHFDAEALCRSMRATKASQHTVIVAVMKRLSTDKDEPSVLPLIKAGFNKRVVENQNLSACINELLCLEYGEVRTQLQLSAANALFCALDNVSDAVEIASDDHEIQYVNHAWERLMGYGSEEVMEKDCMEVTKNDHNKPDLQDAINTQLKKGKYWEGTYYTRRKNGEILPSHCHFSPVLGPTGQVSHIISVKTTTTDTSVMERFKDTDYSVVNGGVYGFPRRRESITKIHSMTIEAPITKVINIINAAQENSPITVVQALDRVLEILRTSELYSPFLAQQLRADEDPMTTDLVGGIMSQSMKRQLMASTQDVNSNSSSKASHPLYTHIPTHPTTLAQVPDHIKVILQSEPSWDFDIISLEKATKHRPLVYLGLKTLMRFGVCEYFHVNERCLTNWLTVIETNYHSSNSYHNSTHAADVLHATAYFLEQDRNKAVLDQSDIICSLISAIIHDVDHPGRTNAFLINEGNQLAILYNDQAVLESHHSALAFQLSWKNDSANIFKGLDNDEYRSTRQNIIDMVLATEMRHHFEHLNKFVNSVNKATLKYEDTSSMSGNGSPDSTMVLHQLSTPENRLLIKRMLIKCADVANPCRPLDLCVEWGKRIAEEYFNQTEEEKTRGLPVVMPVFDRKTCSIPKSQISFIDVFINDMFDAWDYYCNVPELITHLQNNYRHWQQEDDTLSNREGQLEQDASPGGENS</sequence>
<reference evidence="13 14" key="1">
    <citation type="journal article" date="2017" name="Nat. Ecol. Evol.">
        <title>Scallop genome provides insights into evolution of bilaterian karyotype and development.</title>
        <authorList>
            <person name="Wang S."/>
            <person name="Zhang J."/>
            <person name="Jiao W."/>
            <person name="Li J."/>
            <person name="Xun X."/>
            <person name="Sun Y."/>
            <person name="Guo X."/>
            <person name="Huan P."/>
            <person name="Dong B."/>
            <person name="Zhang L."/>
            <person name="Hu X."/>
            <person name="Sun X."/>
            <person name="Wang J."/>
            <person name="Zhao C."/>
            <person name="Wang Y."/>
            <person name="Wang D."/>
            <person name="Huang X."/>
            <person name="Wang R."/>
            <person name="Lv J."/>
            <person name="Li Y."/>
            <person name="Zhang Z."/>
            <person name="Liu B."/>
            <person name="Lu W."/>
            <person name="Hui Y."/>
            <person name="Liang J."/>
            <person name="Zhou Z."/>
            <person name="Hou R."/>
            <person name="Li X."/>
            <person name="Liu Y."/>
            <person name="Li H."/>
            <person name="Ning X."/>
            <person name="Lin Y."/>
            <person name="Zhao L."/>
            <person name="Xing Q."/>
            <person name="Dou J."/>
            <person name="Li Y."/>
            <person name="Mao J."/>
            <person name="Guo H."/>
            <person name="Dou H."/>
            <person name="Li T."/>
            <person name="Mu C."/>
            <person name="Jiang W."/>
            <person name="Fu Q."/>
            <person name="Fu X."/>
            <person name="Miao Y."/>
            <person name="Liu J."/>
            <person name="Yu Q."/>
            <person name="Li R."/>
            <person name="Liao H."/>
            <person name="Li X."/>
            <person name="Kong Y."/>
            <person name="Jiang Z."/>
            <person name="Chourrout D."/>
            <person name="Li R."/>
            <person name="Bao Z."/>
        </authorList>
    </citation>
    <scope>NUCLEOTIDE SEQUENCE [LARGE SCALE GENOMIC DNA]</scope>
    <source>
        <strain evidence="13 14">PY_sf001</strain>
    </source>
</reference>
<dbReference type="Pfam" id="PF23198">
    <property type="entry name" value="PDE8A_N"/>
    <property type="match status" value="1"/>
</dbReference>
<evidence type="ECO:0000313" key="14">
    <source>
        <dbReference type="Proteomes" id="UP000242188"/>
    </source>
</evidence>
<dbReference type="GO" id="GO:0006198">
    <property type="term" value="P:cAMP catabolic process"/>
    <property type="evidence" value="ECO:0007669"/>
    <property type="project" value="UniProtKB-UniPathway"/>
</dbReference>
<feature type="binding site" evidence="8">
    <location>
        <position position="558"/>
    </location>
    <ligand>
        <name>Zn(2+)</name>
        <dbReference type="ChEBI" id="CHEBI:29105"/>
        <label>1</label>
    </ligand>
</feature>
<dbReference type="InterPro" id="IPR023174">
    <property type="entry name" value="PDEase_CS"/>
</dbReference>
<evidence type="ECO:0000256" key="8">
    <source>
        <dbReference type="PIRSR" id="PIRSR623088-3"/>
    </source>
</evidence>
<dbReference type="UniPathway" id="UPA00762">
    <property type="reaction ID" value="UER00747"/>
</dbReference>
<dbReference type="Gene3D" id="1.10.1300.10">
    <property type="entry name" value="3'5'-cyclic nucleotide phosphodiesterase, catalytic domain"/>
    <property type="match status" value="1"/>
</dbReference>
<feature type="domain" description="PDEase" evidence="12">
    <location>
        <begin position="442"/>
        <end position="786"/>
    </location>
</feature>
<feature type="binding site" evidence="7">
    <location>
        <position position="559"/>
    </location>
    <ligand>
        <name>AMP</name>
        <dbReference type="ChEBI" id="CHEBI:456215"/>
    </ligand>
</feature>
<keyword evidence="5" id="KW-0114">cAMP</keyword>
<dbReference type="SMART" id="SM00471">
    <property type="entry name" value="HDc"/>
    <property type="match status" value="1"/>
</dbReference>
<dbReference type="InterPro" id="IPR035965">
    <property type="entry name" value="PAS-like_dom_sf"/>
</dbReference>
<feature type="binding site" evidence="8">
    <location>
        <position position="559"/>
    </location>
    <ligand>
        <name>Zn(2+)</name>
        <dbReference type="ChEBI" id="CHEBI:29105"/>
        <label>2</label>
    </ligand>
</feature>
<accession>A0A210QLJ1</accession>
<dbReference type="Proteomes" id="UP000242188">
    <property type="component" value="Unassembled WGS sequence"/>
</dbReference>
<dbReference type="EMBL" id="NEDP02003058">
    <property type="protein sequence ID" value="OWF49595.1"/>
    <property type="molecule type" value="Genomic_DNA"/>
</dbReference>
<dbReference type="OrthoDB" id="189220at2759"/>
<dbReference type="Pfam" id="PF00233">
    <property type="entry name" value="PDEase_I"/>
    <property type="match status" value="1"/>
</dbReference>
<keyword evidence="4 9" id="KW-0378">Hydrolase</keyword>
<evidence type="ECO:0000256" key="4">
    <source>
        <dbReference type="ARBA" id="ARBA00022801"/>
    </source>
</evidence>
<dbReference type="PROSITE" id="PS51845">
    <property type="entry name" value="PDEASE_I_2"/>
    <property type="match status" value="1"/>
</dbReference>
<comment type="pathway">
    <text evidence="1">Purine metabolism; 3',5'-cyclic AMP degradation; AMP from 3',5'-cyclic AMP: step 1/1.</text>
</comment>
<comment type="caution">
    <text evidence="13">The sequence shown here is derived from an EMBL/GenBank/DDBJ whole genome shotgun (WGS) entry which is preliminary data.</text>
</comment>
<dbReference type="PROSITE" id="PS50112">
    <property type="entry name" value="PAS"/>
    <property type="match status" value="1"/>
</dbReference>
<dbReference type="FunFam" id="1.10.1300.10:FF:000002">
    <property type="entry name" value="Phosphodiesterase"/>
    <property type="match status" value="1"/>
</dbReference>
<dbReference type="PROSITE" id="PS00126">
    <property type="entry name" value="PDEASE_I_1"/>
    <property type="match status" value="1"/>
</dbReference>
<protein>
    <recommendedName>
        <fullName evidence="9">Phosphodiesterase</fullName>
        <ecNumber evidence="9">3.1.4.-</ecNumber>
    </recommendedName>
</protein>
<dbReference type="AlphaFoldDB" id="A0A210QLJ1"/>
<dbReference type="Gene3D" id="3.30.450.20">
    <property type="entry name" value="PAS domain"/>
    <property type="match status" value="1"/>
</dbReference>
<dbReference type="PRINTS" id="PR00387">
    <property type="entry name" value="PDIESTERASE1"/>
</dbReference>
<dbReference type="Gene3D" id="3.40.50.2300">
    <property type="match status" value="1"/>
</dbReference>
<comment type="similarity">
    <text evidence="2">Belongs to the cyclic nucleotide phosphodiesterase family. PDE8 subfamily.</text>
</comment>
<evidence type="ECO:0000256" key="6">
    <source>
        <dbReference type="PIRSR" id="PIRSR623088-1"/>
    </source>
</evidence>
<organism evidence="13 14">
    <name type="scientific">Mizuhopecten yessoensis</name>
    <name type="common">Japanese scallop</name>
    <name type="synonym">Patinopecten yessoensis</name>
    <dbReference type="NCBI Taxonomy" id="6573"/>
    <lineage>
        <taxon>Eukaryota</taxon>
        <taxon>Metazoa</taxon>
        <taxon>Spiralia</taxon>
        <taxon>Lophotrochozoa</taxon>
        <taxon>Mollusca</taxon>
        <taxon>Bivalvia</taxon>
        <taxon>Autobranchia</taxon>
        <taxon>Pteriomorphia</taxon>
        <taxon>Pectinida</taxon>
        <taxon>Pectinoidea</taxon>
        <taxon>Pectinidae</taxon>
        <taxon>Mizuhopecten</taxon>
    </lineage>
</organism>
<dbReference type="SUPFAM" id="SSF52172">
    <property type="entry name" value="CheY-like"/>
    <property type="match status" value="1"/>
</dbReference>
<evidence type="ECO:0000256" key="2">
    <source>
        <dbReference type="ARBA" id="ARBA00006437"/>
    </source>
</evidence>
<feature type="binding site" evidence="7">
    <location>
        <position position="744"/>
    </location>
    <ligand>
        <name>AMP</name>
        <dbReference type="ChEBI" id="CHEBI:456215"/>
    </ligand>
</feature>
<feature type="domain" description="PAS" evidence="11">
    <location>
        <begin position="189"/>
        <end position="260"/>
    </location>
</feature>
<evidence type="ECO:0000259" key="11">
    <source>
        <dbReference type="PROSITE" id="PS50112"/>
    </source>
</evidence>
<feature type="binding site" evidence="7">
    <location>
        <begin position="518"/>
        <end position="522"/>
    </location>
    <ligand>
        <name>AMP</name>
        <dbReference type="ChEBI" id="CHEBI:456215"/>
    </ligand>
</feature>
<feature type="active site" description="Proton donor" evidence="6">
    <location>
        <position position="518"/>
    </location>
</feature>
<evidence type="ECO:0000256" key="9">
    <source>
        <dbReference type="RuleBase" id="RU363067"/>
    </source>
</evidence>
<evidence type="ECO:0000256" key="10">
    <source>
        <dbReference type="SAM" id="MobiDB-lite"/>
    </source>
</evidence>
<feature type="binding site" evidence="7">
    <location>
        <position position="692"/>
    </location>
    <ligand>
        <name>AMP</name>
        <dbReference type="ChEBI" id="CHEBI:456215"/>
    </ligand>
</feature>
<dbReference type="Pfam" id="PF13426">
    <property type="entry name" value="PAS_9"/>
    <property type="match status" value="1"/>
</dbReference>
<evidence type="ECO:0000259" key="12">
    <source>
        <dbReference type="PROSITE" id="PS51845"/>
    </source>
</evidence>
<dbReference type="STRING" id="6573.A0A210QLJ1"/>
<dbReference type="GO" id="GO:0004114">
    <property type="term" value="F:3',5'-cyclic-nucleotide phosphodiesterase activity"/>
    <property type="evidence" value="ECO:0007669"/>
    <property type="project" value="InterPro"/>
</dbReference>
<dbReference type="NCBIfam" id="TIGR00229">
    <property type="entry name" value="sensory_box"/>
    <property type="match status" value="1"/>
</dbReference>
<dbReference type="PANTHER" id="PTHR11347">
    <property type="entry name" value="CYCLIC NUCLEOTIDE PHOSPHODIESTERASE"/>
    <property type="match status" value="1"/>
</dbReference>
<evidence type="ECO:0000313" key="13">
    <source>
        <dbReference type="EMBL" id="OWF49595.1"/>
    </source>
</evidence>
<feature type="binding site" evidence="8">
    <location>
        <position position="522"/>
    </location>
    <ligand>
        <name>Zn(2+)</name>
        <dbReference type="ChEBI" id="CHEBI:29105"/>
        <label>1</label>
    </ligand>
</feature>
<dbReference type="InterPro" id="IPR011006">
    <property type="entry name" value="CheY-like_superfamily"/>
</dbReference>
<dbReference type="InterPro" id="IPR036971">
    <property type="entry name" value="PDEase_catalytic_dom_sf"/>
</dbReference>
<dbReference type="GO" id="GO:0046872">
    <property type="term" value="F:metal ion binding"/>
    <property type="evidence" value="ECO:0007669"/>
    <property type="project" value="UniProtKB-KW"/>
</dbReference>
<feature type="binding site" evidence="8">
    <location>
        <position position="692"/>
    </location>
    <ligand>
        <name>Zn(2+)</name>
        <dbReference type="ChEBI" id="CHEBI:29105"/>
        <label>1</label>
    </ligand>
</feature>
<dbReference type="SUPFAM" id="SSF109604">
    <property type="entry name" value="HD-domain/PDEase-like"/>
    <property type="match status" value="1"/>
</dbReference>
<dbReference type="CDD" id="cd00077">
    <property type="entry name" value="HDc"/>
    <property type="match status" value="1"/>
</dbReference>
<dbReference type="SUPFAM" id="SSF55785">
    <property type="entry name" value="PYP-like sensor domain (PAS domain)"/>
    <property type="match status" value="1"/>
</dbReference>
<evidence type="ECO:0000256" key="5">
    <source>
        <dbReference type="ARBA" id="ARBA00023149"/>
    </source>
</evidence>
<keyword evidence="14" id="KW-1185">Reference proteome</keyword>
<dbReference type="InterPro" id="IPR002073">
    <property type="entry name" value="PDEase_catalytic_dom"/>
</dbReference>
<dbReference type="GO" id="GO:0007165">
    <property type="term" value="P:signal transduction"/>
    <property type="evidence" value="ECO:0007669"/>
    <property type="project" value="InterPro"/>
</dbReference>
<dbReference type="InterPro" id="IPR057304">
    <property type="entry name" value="PDE8-like_REC_N"/>
</dbReference>
<dbReference type="InterPro" id="IPR003607">
    <property type="entry name" value="HD/PDEase_dom"/>
</dbReference>
<dbReference type="CDD" id="cd00130">
    <property type="entry name" value="PAS"/>
    <property type="match status" value="1"/>
</dbReference>